<dbReference type="Gene3D" id="1.10.3760.10">
    <property type="entry name" value="PgpA-like"/>
    <property type="match status" value="1"/>
</dbReference>
<organism evidence="2 3">
    <name type="scientific">Sulfoacidibacillus thermotolerans</name>
    <name type="common">Acidibacillus sulfuroxidans</name>
    <dbReference type="NCBI Taxonomy" id="1765684"/>
    <lineage>
        <taxon>Bacteria</taxon>
        <taxon>Bacillati</taxon>
        <taxon>Bacillota</taxon>
        <taxon>Bacilli</taxon>
        <taxon>Bacillales</taxon>
        <taxon>Alicyclobacillaceae</taxon>
        <taxon>Sulfoacidibacillus</taxon>
    </lineage>
</organism>
<evidence type="ECO:0000259" key="1">
    <source>
        <dbReference type="Pfam" id="PF04608"/>
    </source>
</evidence>
<dbReference type="SUPFAM" id="SSF101307">
    <property type="entry name" value="YutG-like"/>
    <property type="match status" value="1"/>
</dbReference>
<dbReference type="AlphaFoldDB" id="A0A2U3D7Z0"/>
<evidence type="ECO:0000313" key="2">
    <source>
        <dbReference type="EMBL" id="PWI57393.1"/>
    </source>
</evidence>
<dbReference type="OrthoDB" id="9793244at2"/>
<proteinExistence type="predicted"/>
<gene>
    <name evidence="2" type="ORF">BM613_08685</name>
</gene>
<feature type="domain" description="YutG/PgpA" evidence="1">
    <location>
        <begin position="52"/>
        <end position="160"/>
    </location>
</feature>
<dbReference type="GO" id="GO:0006629">
    <property type="term" value="P:lipid metabolic process"/>
    <property type="evidence" value="ECO:0007669"/>
    <property type="project" value="InterPro"/>
</dbReference>
<dbReference type="InterPro" id="IPR026038">
    <property type="entry name" value="Put_PGPase"/>
</dbReference>
<dbReference type="InterPro" id="IPR007686">
    <property type="entry name" value="YutG/PgpA"/>
</dbReference>
<dbReference type="PIRSF" id="PIRSF019587">
    <property type="entry name" value="PGPase"/>
    <property type="match status" value="1"/>
</dbReference>
<accession>A0A2U3D7Z0</accession>
<evidence type="ECO:0000313" key="3">
    <source>
        <dbReference type="Proteomes" id="UP000245380"/>
    </source>
</evidence>
<dbReference type="EMBL" id="MPDK01000013">
    <property type="protein sequence ID" value="PWI57393.1"/>
    <property type="molecule type" value="Genomic_DNA"/>
</dbReference>
<sequence length="178" mass="19646">MESFVPSQTIYEATLAILAQRNVSIRSIAEITKHLQDPYIPNLTIEMCEESIQHVLSKREVQNAILTGAELDMLAEKKLLSEPIQSIIESDESLYGVDEILALSILNIYGSIGYTNYGYIDKIKYGVLAELNNHSSKHVHTFMDDLVGAVAAAAASRLAHRHRTQLEEAASLANPPTP</sequence>
<dbReference type="Pfam" id="PF04608">
    <property type="entry name" value="PgpA"/>
    <property type="match status" value="1"/>
</dbReference>
<dbReference type="InterPro" id="IPR036681">
    <property type="entry name" value="PgpA-like_sf"/>
</dbReference>
<keyword evidence="3" id="KW-1185">Reference proteome</keyword>
<comment type="caution">
    <text evidence="2">The sequence shown here is derived from an EMBL/GenBank/DDBJ whole genome shotgun (WGS) entry which is preliminary data.</text>
</comment>
<dbReference type="Proteomes" id="UP000245380">
    <property type="component" value="Unassembled WGS sequence"/>
</dbReference>
<reference evidence="2 3" key="1">
    <citation type="submission" date="2016-11" db="EMBL/GenBank/DDBJ databases">
        <title>Comparative genomics of Acidibacillus ferroxidans species.</title>
        <authorList>
            <person name="Oliveira G."/>
            <person name="Nunes G."/>
            <person name="Oliveira R."/>
            <person name="Araujo F."/>
            <person name="Salim A."/>
            <person name="Scholte L."/>
            <person name="Morais D."/>
            <person name="Nancucheo I."/>
            <person name="Johnson D.B."/>
            <person name="Grail B."/>
            <person name="Bittencourt J."/>
            <person name="Valadares R."/>
        </authorList>
    </citation>
    <scope>NUCLEOTIDE SEQUENCE [LARGE SCALE GENOMIC DNA]</scope>
    <source>
        <strain evidence="2 3">Y002</strain>
    </source>
</reference>
<dbReference type="GO" id="GO:0008962">
    <property type="term" value="F:phosphatidylglycerophosphatase activity"/>
    <property type="evidence" value="ECO:0007669"/>
    <property type="project" value="InterPro"/>
</dbReference>
<dbReference type="RefSeq" id="WP_109430798.1">
    <property type="nucleotide sequence ID" value="NZ_MPDK01000013.1"/>
</dbReference>
<protein>
    <submittedName>
        <fullName evidence="2">Phosphatidylglycerophosphatase A</fullName>
    </submittedName>
</protein>
<name>A0A2U3D7Z0_SULT2</name>